<evidence type="ECO:0000313" key="3">
    <source>
        <dbReference type="Proteomes" id="UP000672039"/>
    </source>
</evidence>
<evidence type="ECO:0000259" key="1">
    <source>
        <dbReference type="Pfam" id="PF00656"/>
    </source>
</evidence>
<sequence length="290" mass="32694">MGKCWSLHLGVNAIDERFYGHKKPLDNCINDMRLMGLIAKSRGFKTKFLSSPRRNGDELASKKNLISYLLEVSKENGGLGQGDVFLLTFAGHGFSLPNTCALDSEADGRDECWALYDKPIIDDEIYYYLRLISSKGAKIIIISDSCHSGTVTRISPLVQEGSRQLSEDFVNDFLSRNLEWHKSFHCDTNGGNHSDNRGTIVLLSACQDDEETKDSMKYCGLGLHESTENGAFTYIFSKIIEENVFNGFYKIFFDELKSRCNAYCGTTPKLYILPGYDNKWLSSAEFLKCK</sequence>
<dbReference type="Gene3D" id="3.40.50.1460">
    <property type="match status" value="1"/>
</dbReference>
<gene>
    <name evidence="2" type="ORF">J9253_15050</name>
</gene>
<organism evidence="2 3">
    <name type="scientific">Thiothrix litoralis</name>
    <dbReference type="NCBI Taxonomy" id="2891210"/>
    <lineage>
        <taxon>Bacteria</taxon>
        <taxon>Pseudomonadati</taxon>
        <taxon>Pseudomonadota</taxon>
        <taxon>Gammaproteobacteria</taxon>
        <taxon>Thiotrichales</taxon>
        <taxon>Thiotrichaceae</taxon>
        <taxon>Thiothrix</taxon>
    </lineage>
</organism>
<feature type="domain" description="Peptidase C14 caspase" evidence="1">
    <location>
        <begin position="17"/>
        <end position="243"/>
    </location>
</feature>
<reference evidence="2 3" key="1">
    <citation type="submission" date="2021-04" db="EMBL/GenBank/DDBJ databases">
        <title>Genomics, taxonomy and metabolism of representatives of sulfur bacteria of the genus Thiothrix: Thiothrix fructosivorans QT, Thiothrix unzii A1T and three new species, Thiothrix subterranea sp. nov., Thiothrix litoralis sp. nov. and 'Candidatus Thiothrix anitrata' sp. nov.</title>
        <authorList>
            <person name="Ravin N.V."/>
            <person name="Smolyakov D."/>
            <person name="Rudenko T.S."/>
            <person name="Mardanov A.V."/>
            <person name="Beletsky A.V."/>
            <person name="Markov N.D."/>
            <person name="Fomenkov A.I."/>
            <person name="Roberts R.J."/>
            <person name="Karnachuk O.V."/>
            <person name="Novikov A."/>
            <person name="Grabovich M.Y."/>
        </authorList>
    </citation>
    <scope>NUCLEOTIDE SEQUENCE [LARGE SCALE GENOMIC DNA]</scope>
    <source>
        <strain evidence="2 3">AS</strain>
    </source>
</reference>
<proteinExistence type="predicted"/>
<dbReference type="PANTHER" id="PTHR48104:SF30">
    <property type="entry name" value="METACASPASE-1"/>
    <property type="match status" value="1"/>
</dbReference>
<dbReference type="PANTHER" id="PTHR48104">
    <property type="entry name" value="METACASPASE-4"/>
    <property type="match status" value="1"/>
</dbReference>
<dbReference type="Proteomes" id="UP000672039">
    <property type="component" value="Chromosome"/>
</dbReference>
<evidence type="ECO:0000313" key="2">
    <source>
        <dbReference type="EMBL" id="QTR45313.1"/>
    </source>
</evidence>
<dbReference type="RefSeq" id="WP_210221730.1">
    <property type="nucleotide sequence ID" value="NZ_CP072801.1"/>
</dbReference>
<dbReference type="Pfam" id="PF00656">
    <property type="entry name" value="Peptidase_C14"/>
    <property type="match status" value="1"/>
</dbReference>
<protein>
    <submittedName>
        <fullName evidence="2">Caspase family protein</fullName>
    </submittedName>
</protein>
<dbReference type="InterPro" id="IPR011600">
    <property type="entry name" value="Pept_C14_caspase"/>
</dbReference>
<accession>A0ABX7WS48</accession>
<keyword evidence="3" id="KW-1185">Reference proteome</keyword>
<dbReference type="InterPro" id="IPR050452">
    <property type="entry name" value="Metacaspase"/>
</dbReference>
<dbReference type="EMBL" id="CP072801">
    <property type="protein sequence ID" value="QTR45313.1"/>
    <property type="molecule type" value="Genomic_DNA"/>
</dbReference>
<name>A0ABX7WS48_9GAMM</name>